<evidence type="ECO:0000256" key="2">
    <source>
        <dbReference type="ARBA" id="ARBA00047518"/>
    </source>
</evidence>
<dbReference type="OrthoDB" id="385727at2157"/>
<dbReference type="GeneID" id="25399529"/>
<sequence>MTLKFNKDGYLDPGRHQSNISEFKEFFVDSFPKSKSRDSRFEGFVKYSRNICNEISCTRRQIIGGSFTTNKLNPHDIDFLIVLDKTNLTRKERRFIKFEEERKRQEKRIREGMIEQVKAGYIDINLVPCCDNFFICHQLPKTKTYKEYLETKKYWVNQFGKTRKNKHGKRIKRGVVDLVLNSTTFEGI</sequence>
<evidence type="ECO:0000256" key="3">
    <source>
        <dbReference type="ARBA" id="ARBA00048696"/>
    </source>
</evidence>
<proteinExistence type="predicted"/>
<comment type="catalytic activity">
    <reaction evidence="3">
        <text>L-tyrosyl-[protein] + ATP = O-(5'-adenylyl)-L-tyrosyl-[protein] + diphosphate</text>
        <dbReference type="Rhea" id="RHEA:54288"/>
        <dbReference type="Rhea" id="RHEA-COMP:10136"/>
        <dbReference type="Rhea" id="RHEA-COMP:13846"/>
        <dbReference type="ChEBI" id="CHEBI:30616"/>
        <dbReference type="ChEBI" id="CHEBI:33019"/>
        <dbReference type="ChEBI" id="CHEBI:46858"/>
        <dbReference type="ChEBI" id="CHEBI:83624"/>
        <dbReference type="EC" id="2.7.7.108"/>
    </reaction>
</comment>
<dbReference type="KEGG" id="mfc:BRM9_1643"/>
<dbReference type="Proteomes" id="UP000029661">
    <property type="component" value="Chromosome"/>
</dbReference>
<dbReference type="InterPro" id="IPR043519">
    <property type="entry name" value="NT_sf"/>
</dbReference>
<evidence type="ECO:0000313" key="4">
    <source>
        <dbReference type="EMBL" id="AIS32455.1"/>
    </source>
</evidence>
<dbReference type="RefSeq" id="WP_052400011.1">
    <property type="nucleotide sequence ID" value="NZ_CP006933.1"/>
</dbReference>
<dbReference type="GO" id="GO:0070733">
    <property type="term" value="F:AMPylase activity"/>
    <property type="evidence" value="ECO:0007669"/>
    <property type="project" value="UniProtKB-EC"/>
</dbReference>
<evidence type="ECO:0000313" key="5">
    <source>
        <dbReference type="Proteomes" id="UP000029661"/>
    </source>
</evidence>
<dbReference type="Pfam" id="PF22014">
    <property type="entry name" value="DUF6932"/>
    <property type="match status" value="1"/>
</dbReference>
<dbReference type="EMBL" id="CP006933">
    <property type="protein sequence ID" value="AIS32455.1"/>
    <property type="molecule type" value="Genomic_DNA"/>
</dbReference>
<dbReference type="AlphaFoldDB" id="A0A089ZGZ4"/>
<accession>A0A089ZGZ4</accession>
<dbReference type="STRING" id="2162.BRM9_1643"/>
<dbReference type="InterPro" id="IPR053860">
    <property type="entry name" value="DUF6932"/>
</dbReference>
<gene>
    <name evidence="4" type="ORF">BRM9_1643</name>
</gene>
<organism evidence="4 5">
    <name type="scientific">Methanobacterium formicicum</name>
    <dbReference type="NCBI Taxonomy" id="2162"/>
    <lineage>
        <taxon>Archaea</taxon>
        <taxon>Methanobacteriati</taxon>
        <taxon>Methanobacteriota</taxon>
        <taxon>Methanomada group</taxon>
        <taxon>Methanobacteria</taxon>
        <taxon>Methanobacteriales</taxon>
        <taxon>Methanobacteriaceae</taxon>
        <taxon>Methanobacterium</taxon>
    </lineage>
</organism>
<reference evidence="4 5" key="1">
    <citation type="submission" date="2013-12" db="EMBL/GenBank/DDBJ databases">
        <title>The complete genome sequence of Methanobacterium sp. BRM9.</title>
        <authorList>
            <consortium name="Pastoral Greenhouse Gas Research Consortium"/>
            <person name="Kelly W.J."/>
            <person name="Leahy S.C."/>
            <person name="Perry R."/>
            <person name="Li D."/>
            <person name="Altermann E."/>
            <person name="Lambie S.C."/>
            <person name="Attwood G.T."/>
        </authorList>
    </citation>
    <scope>NUCLEOTIDE SEQUENCE [LARGE SCALE GENOMIC DNA]</scope>
    <source>
        <strain evidence="4 5">BRM9</strain>
    </source>
</reference>
<comment type="catalytic activity">
    <reaction evidence="2">
        <text>O-(5'-adenylyl)-L-tyrosyl-[protein] + ATP = O-[5'-(adenylyl-(5'-&gt;3')-adenylyl)]-L-tyrosyl-[protein] + diphosphate</text>
        <dbReference type="Rhea" id="RHEA:66528"/>
        <dbReference type="Rhea" id="RHEA-COMP:13846"/>
        <dbReference type="Rhea" id="RHEA-COMP:17046"/>
        <dbReference type="ChEBI" id="CHEBI:30616"/>
        <dbReference type="ChEBI" id="CHEBI:33019"/>
        <dbReference type="ChEBI" id="CHEBI:83624"/>
        <dbReference type="ChEBI" id="CHEBI:167160"/>
    </reaction>
</comment>
<dbReference type="SUPFAM" id="SSF81301">
    <property type="entry name" value="Nucleotidyltransferase"/>
    <property type="match status" value="1"/>
</dbReference>
<name>A0A089ZGZ4_METFO</name>
<dbReference type="EC" id="2.7.7.108" evidence="1"/>
<protein>
    <recommendedName>
        <fullName evidence="1">protein adenylyltransferase</fullName>
        <ecNumber evidence="1">2.7.7.108</ecNumber>
    </recommendedName>
</protein>
<evidence type="ECO:0000256" key="1">
    <source>
        <dbReference type="ARBA" id="ARBA00034531"/>
    </source>
</evidence>